<evidence type="ECO:0000313" key="9">
    <source>
        <dbReference type="EMBL" id="HIU03257.1"/>
    </source>
</evidence>
<dbReference type="Proteomes" id="UP000824164">
    <property type="component" value="Unassembled WGS sequence"/>
</dbReference>
<keyword evidence="6 7" id="KW-0472">Membrane</keyword>
<reference evidence="9" key="2">
    <citation type="journal article" date="2021" name="PeerJ">
        <title>Extensive microbial diversity within the chicken gut microbiome revealed by metagenomics and culture.</title>
        <authorList>
            <person name="Gilroy R."/>
            <person name="Ravi A."/>
            <person name="Getino M."/>
            <person name="Pursley I."/>
            <person name="Horton D.L."/>
            <person name="Alikhan N.F."/>
            <person name="Baker D."/>
            <person name="Gharbi K."/>
            <person name="Hall N."/>
            <person name="Watson M."/>
            <person name="Adriaenssens E.M."/>
            <person name="Foster-Nyarko E."/>
            <person name="Jarju S."/>
            <person name="Secka A."/>
            <person name="Antonio M."/>
            <person name="Oren A."/>
            <person name="Chaudhuri R.R."/>
            <person name="La Ragione R."/>
            <person name="Hildebrand F."/>
            <person name="Pallen M.J."/>
        </authorList>
    </citation>
    <scope>NUCLEOTIDE SEQUENCE</scope>
    <source>
        <strain evidence="9">CHK187-14744</strain>
    </source>
</reference>
<feature type="transmembrane region" description="Helical" evidence="7">
    <location>
        <begin position="14"/>
        <end position="36"/>
    </location>
</feature>
<reference evidence="9" key="1">
    <citation type="submission" date="2020-10" db="EMBL/GenBank/DDBJ databases">
        <authorList>
            <person name="Gilroy R."/>
        </authorList>
    </citation>
    <scope>NUCLEOTIDE SEQUENCE</scope>
    <source>
        <strain evidence="9">CHK187-14744</strain>
    </source>
</reference>
<keyword evidence="4 7" id="KW-0812">Transmembrane</keyword>
<accession>A0A9D1KXB5</accession>
<dbReference type="AlphaFoldDB" id="A0A9D1KXB5"/>
<dbReference type="Pfam" id="PF02308">
    <property type="entry name" value="MgtC"/>
    <property type="match status" value="1"/>
</dbReference>
<sequence length="234" mass="25436">MEIIGMINDYLHTFSAPVVLIRMLLALLLSGIVGYSRSAEGRAAGFKTYAIVCVGASLVMLTGQFIYLYMGYNTGDVARLPAQVINGVGFLGAGTIMVTGKRRVVRGLSTAAGLWVCACIGLAMGSGYYSGAIATTAIVYIVYRHTQWINDMAHESSTTCEVVVEFIDRKYVSSFMSAIDEKGFRLQNMSMSKEKDEGGKIRLLAVLELPAMVDNQDVYSMAIHLEGVESVELR</sequence>
<evidence type="ECO:0000256" key="5">
    <source>
        <dbReference type="ARBA" id="ARBA00022989"/>
    </source>
</evidence>
<feature type="transmembrane region" description="Helical" evidence="7">
    <location>
        <begin position="48"/>
        <end position="70"/>
    </location>
</feature>
<keyword evidence="5 7" id="KW-1133">Transmembrane helix</keyword>
<dbReference type="PANTHER" id="PTHR33778">
    <property type="entry name" value="PROTEIN MGTC"/>
    <property type="match status" value="1"/>
</dbReference>
<organism evidence="9 10">
    <name type="scientific">Candidatus Onthocola gallistercoris</name>
    <dbReference type="NCBI Taxonomy" id="2840876"/>
    <lineage>
        <taxon>Bacteria</taxon>
        <taxon>Bacillati</taxon>
        <taxon>Bacillota</taxon>
        <taxon>Bacilli</taxon>
        <taxon>Candidatus Onthocola</taxon>
    </lineage>
</organism>
<keyword evidence="3" id="KW-1003">Cell membrane</keyword>
<evidence type="ECO:0000256" key="3">
    <source>
        <dbReference type="ARBA" id="ARBA00022475"/>
    </source>
</evidence>
<dbReference type="InterPro" id="IPR003416">
    <property type="entry name" value="MgtC/SapB/SrpB/YhiD_fam"/>
</dbReference>
<evidence type="ECO:0000256" key="7">
    <source>
        <dbReference type="SAM" id="Phobius"/>
    </source>
</evidence>
<comment type="subcellular location">
    <subcellularLocation>
        <location evidence="1">Cell membrane</location>
        <topology evidence="1">Multi-pass membrane protein</topology>
    </subcellularLocation>
</comment>
<gene>
    <name evidence="9" type="ORF">IAB63_08405</name>
</gene>
<evidence type="ECO:0000256" key="2">
    <source>
        <dbReference type="ARBA" id="ARBA00009298"/>
    </source>
</evidence>
<evidence type="ECO:0000256" key="1">
    <source>
        <dbReference type="ARBA" id="ARBA00004651"/>
    </source>
</evidence>
<evidence type="ECO:0000259" key="8">
    <source>
        <dbReference type="Pfam" id="PF02308"/>
    </source>
</evidence>
<feature type="transmembrane region" description="Helical" evidence="7">
    <location>
        <begin position="82"/>
        <end position="100"/>
    </location>
</feature>
<dbReference type="PRINTS" id="PR01837">
    <property type="entry name" value="MGTCSAPBPROT"/>
</dbReference>
<comment type="similarity">
    <text evidence="2">Belongs to the MgtC/SapB family.</text>
</comment>
<dbReference type="PANTHER" id="PTHR33778:SF1">
    <property type="entry name" value="MAGNESIUM TRANSPORTER YHID-RELATED"/>
    <property type="match status" value="1"/>
</dbReference>
<protein>
    <submittedName>
        <fullName evidence="9">MgtC/SapB family protein</fullName>
    </submittedName>
</protein>
<evidence type="ECO:0000313" key="10">
    <source>
        <dbReference type="Proteomes" id="UP000824164"/>
    </source>
</evidence>
<dbReference type="GO" id="GO:0005886">
    <property type="term" value="C:plasma membrane"/>
    <property type="evidence" value="ECO:0007669"/>
    <property type="project" value="UniProtKB-SubCell"/>
</dbReference>
<evidence type="ECO:0000256" key="4">
    <source>
        <dbReference type="ARBA" id="ARBA00022692"/>
    </source>
</evidence>
<feature type="domain" description="MgtC/SapB/SrpB/YhiD N-terminal" evidence="8">
    <location>
        <begin position="23"/>
        <end position="150"/>
    </location>
</feature>
<comment type="caution">
    <text evidence="9">The sequence shown here is derived from an EMBL/GenBank/DDBJ whole genome shotgun (WGS) entry which is preliminary data.</text>
</comment>
<dbReference type="EMBL" id="DVLT01000051">
    <property type="protein sequence ID" value="HIU03257.1"/>
    <property type="molecule type" value="Genomic_DNA"/>
</dbReference>
<feature type="transmembrane region" description="Helical" evidence="7">
    <location>
        <begin position="112"/>
        <end position="143"/>
    </location>
</feature>
<evidence type="ECO:0000256" key="6">
    <source>
        <dbReference type="ARBA" id="ARBA00023136"/>
    </source>
</evidence>
<name>A0A9D1KXB5_9FIRM</name>
<dbReference type="InterPro" id="IPR049177">
    <property type="entry name" value="MgtC_SapB_SrpB_YhiD_N"/>
</dbReference>
<proteinExistence type="inferred from homology"/>